<name>A0ABR6GT27_9BURK</name>
<dbReference type="Proteomes" id="UP000574369">
    <property type="component" value="Unassembled WGS sequence"/>
</dbReference>
<dbReference type="PANTHER" id="PTHR30632">
    <property type="entry name" value="MOLYBDATE-BINDING PERIPLASMIC PROTEIN"/>
    <property type="match status" value="1"/>
</dbReference>
<sequence length="298" mass="31095">MRRFFGPVSVPLPAVSVPPNAASLPGPSGHRHTRREGALTGIHPGTRRGALMSIVGVILGLTSFLAVAQSGDITVSAAASLTNAFKALAPAFESRHPGTKVQLNFAASDALLAQIAKGAPVDVFASADQETMDRAQQQQLLMPGSRRDFVSNSLVMITPADGALPLRSLADLQQAGVKRIALGKPEGVPAGRYAKGALEAARLWPAVEPKAVYAQNVRQALDYVARGEAEAGFVYGTDALVQKDKVRMVLTVPTATPIRYPVAAVQQGPNPAGAKAFIDFLLSADGQAVLATFGFGKP</sequence>
<dbReference type="InterPro" id="IPR005950">
    <property type="entry name" value="ModA"/>
</dbReference>
<dbReference type="Gene3D" id="3.40.190.10">
    <property type="entry name" value="Periplasmic binding protein-like II"/>
    <property type="match status" value="2"/>
</dbReference>
<dbReference type="InterPro" id="IPR050682">
    <property type="entry name" value="ModA/WtpA"/>
</dbReference>
<evidence type="ECO:0000256" key="2">
    <source>
        <dbReference type="ARBA" id="ARBA00022723"/>
    </source>
</evidence>
<dbReference type="RefSeq" id="WP_246409922.1">
    <property type="nucleotide sequence ID" value="NZ_JACHXO010000003.1"/>
</dbReference>
<gene>
    <name evidence="4" type="ORF">FHS28_002277</name>
</gene>
<accession>A0ABR6GT27</accession>
<keyword evidence="2" id="KW-0479">Metal-binding</keyword>
<organism evidence="4 5">
    <name type="scientific">Roseateles terrae</name>
    <dbReference type="NCBI Taxonomy" id="431060"/>
    <lineage>
        <taxon>Bacteria</taxon>
        <taxon>Pseudomonadati</taxon>
        <taxon>Pseudomonadota</taxon>
        <taxon>Betaproteobacteria</taxon>
        <taxon>Burkholderiales</taxon>
        <taxon>Sphaerotilaceae</taxon>
        <taxon>Roseateles</taxon>
    </lineage>
</organism>
<protein>
    <submittedName>
        <fullName evidence="4">Molybdate transport system substrate-binding protein</fullName>
    </submittedName>
</protein>
<keyword evidence="3" id="KW-0732">Signal</keyword>
<reference evidence="4 5" key="1">
    <citation type="submission" date="2020-08" db="EMBL/GenBank/DDBJ databases">
        <title>Genomic Encyclopedia of Type Strains, Phase III (KMG-III): the genomes of soil and plant-associated and newly described type strains.</title>
        <authorList>
            <person name="Whitman W."/>
        </authorList>
    </citation>
    <scope>NUCLEOTIDE SEQUENCE [LARGE SCALE GENOMIC DNA]</scope>
    <source>
        <strain evidence="4 5">CECT 7247</strain>
    </source>
</reference>
<dbReference type="Pfam" id="PF13531">
    <property type="entry name" value="SBP_bac_11"/>
    <property type="match status" value="1"/>
</dbReference>
<dbReference type="NCBIfam" id="TIGR01256">
    <property type="entry name" value="modA"/>
    <property type="match status" value="1"/>
</dbReference>
<comment type="similarity">
    <text evidence="1">Belongs to the bacterial solute-binding protein ModA family.</text>
</comment>
<comment type="caution">
    <text evidence="4">The sequence shown here is derived from an EMBL/GenBank/DDBJ whole genome shotgun (WGS) entry which is preliminary data.</text>
</comment>
<proteinExistence type="inferred from homology"/>
<evidence type="ECO:0000313" key="4">
    <source>
        <dbReference type="EMBL" id="MBB3194881.1"/>
    </source>
</evidence>
<evidence type="ECO:0000256" key="3">
    <source>
        <dbReference type="ARBA" id="ARBA00022729"/>
    </source>
</evidence>
<evidence type="ECO:0000313" key="5">
    <source>
        <dbReference type="Proteomes" id="UP000574369"/>
    </source>
</evidence>
<dbReference type="SUPFAM" id="SSF53850">
    <property type="entry name" value="Periplasmic binding protein-like II"/>
    <property type="match status" value="1"/>
</dbReference>
<keyword evidence="5" id="KW-1185">Reference proteome</keyword>
<dbReference type="PIRSF" id="PIRSF004846">
    <property type="entry name" value="ModA"/>
    <property type="match status" value="1"/>
</dbReference>
<dbReference type="EMBL" id="JACHXO010000003">
    <property type="protein sequence ID" value="MBB3194881.1"/>
    <property type="molecule type" value="Genomic_DNA"/>
</dbReference>
<dbReference type="PANTHER" id="PTHR30632:SF0">
    <property type="entry name" value="SULFATE-BINDING PROTEIN"/>
    <property type="match status" value="1"/>
</dbReference>
<evidence type="ECO:0000256" key="1">
    <source>
        <dbReference type="ARBA" id="ARBA00009175"/>
    </source>
</evidence>